<reference evidence="3 4" key="1">
    <citation type="submission" date="2014-11" db="EMBL/GenBank/DDBJ databases">
        <authorList>
            <person name="Zhu J."/>
            <person name="Qi W."/>
            <person name="Song R."/>
        </authorList>
    </citation>
    <scope>NUCLEOTIDE SEQUENCE [LARGE SCALE GENOMIC DNA]</scope>
</reference>
<dbReference type="STRING" id="1169540.A0A0G4EQJ8"/>
<keyword evidence="4" id="KW-1185">Reference proteome</keyword>
<evidence type="ECO:0000256" key="1">
    <source>
        <dbReference type="SAM" id="MobiDB-lite"/>
    </source>
</evidence>
<dbReference type="PROSITE" id="PS51746">
    <property type="entry name" value="PPM_2"/>
    <property type="match status" value="1"/>
</dbReference>
<dbReference type="Proteomes" id="UP000041254">
    <property type="component" value="Unassembled WGS sequence"/>
</dbReference>
<dbReference type="VEuPathDB" id="CryptoDB:Vbra_12767"/>
<feature type="region of interest" description="Disordered" evidence="1">
    <location>
        <begin position="155"/>
        <end position="221"/>
    </location>
</feature>
<evidence type="ECO:0000313" key="3">
    <source>
        <dbReference type="EMBL" id="CEM00362.1"/>
    </source>
</evidence>
<dbReference type="InterPro" id="IPR036457">
    <property type="entry name" value="PPM-type-like_dom_sf"/>
</dbReference>
<feature type="region of interest" description="Disordered" evidence="1">
    <location>
        <begin position="790"/>
        <end position="938"/>
    </location>
</feature>
<dbReference type="SUPFAM" id="SSF81606">
    <property type="entry name" value="PP2C-like"/>
    <property type="match status" value="1"/>
</dbReference>
<proteinExistence type="predicted"/>
<dbReference type="InterPro" id="IPR039123">
    <property type="entry name" value="PPTC7"/>
</dbReference>
<feature type="compositionally biased region" description="Polar residues" evidence="1">
    <location>
        <begin position="266"/>
        <end position="302"/>
    </location>
</feature>
<protein>
    <recommendedName>
        <fullName evidence="2">PPM-type phosphatase domain-containing protein</fullName>
    </recommendedName>
</protein>
<name>A0A0G4EQJ8_VITBC</name>
<gene>
    <name evidence="3" type="ORF">Vbra_12767</name>
</gene>
<dbReference type="Gene3D" id="3.60.40.10">
    <property type="entry name" value="PPM-type phosphatase domain"/>
    <property type="match status" value="1"/>
</dbReference>
<dbReference type="PANTHER" id="PTHR12320:SF1">
    <property type="entry name" value="PROTEIN PHOSPHATASE PTC7 HOMOLOG"/>
    <property type="match status" value="1"/>
</dbReference>
<organism evidence="3 4">
    <name type="scientific">Vitrella brassicaformis (strain CCMP3155)</name>
    <dbReference type="NCBI Taxonomy" id="1169540"/>
    <lineage>
        <taxon>Eukaryota</taxon>
        <taxon>Sar</taxon>
        <taxon>Alveolata</taxon>
        <taxon>Colpodellida</taxon>
        <taxon>Vitrellaceae</taxon>
        <taxon>Vitrella</taxon>
    </lineage>
</organism>
<dbReference type="InterPro" id="IPR001932">
    <property type="entry name" value="PPM-type_phosphatase-like_dom"/>
</dbReference>
<dbReference type="EMBL" id="CDMY01000295">
    <property type="protein sequence ID" value="CEM00362.1"/>
    <property type="molecule type" value="Genomic_DNA"/>
</dbReference>
<evidence type="ECO:0000313" key="4">
    <source>
        <dbReference type="Proteomes" id="UP000041254"/>
    </source>
</evidence>
<feature type="compositionally biased region" description="Low complexity" evidence="1">
    <location>
        <begin position="321"/>
        <end position="341"/>
    </location>
</feature>
<dbReference type="SMART" id="SM00332">
    <property type="entry name" value="PP2Cc"/>
    <property type="match status" value="1"/>
</dbReference>
<feature type="domain" description="PPM-type phosphatase" evidence="2">
    <location>
        <begin position="1025"/>
        <end position="1298"/>
    </location>
</feature>
<feature type="compositionally biased region" description="Polar residues" evidence="1">
    <location>
        <begin position="865"/>
        <end position="901"/>
    </location>
</feature>
<feature type="compositionally biased region" description="Low complexity" evidence="1">
    <location>
        <begin position="171"/>
        <end position="189"/>
    </location>
</feature>
<evidence type="ECO:0000259" key="2">
    <source>
        <dbReference type="PROSITE" id="PS51746"/>
    </source>
</evidence>
<accession>A0A0G4EQJ8</accession>
<dbReference type="GO" id="GO:0004722">
    <property type="term" value="F:protein serine/threonine phosphatase activity"/>
    <property type="evidence" value="ECO:0007669"/>
    <property type="project" value="TreeGrafter"/>
</dbReference>
<feature type="region of interest" description="Disordered" evidence="1">
    <location>
        <begin position="251"/>
        <end position="341"/>
    </location>
</feature>
<dbReference type="PANTHER" id="PTHR12320">
    <property type="entry name" value="PROTEIN PHOSPHATASE 2C"/>
    <property type="match status" value="1"/>
</dbReference>
<sequence length="1313" mass="142407">MLKEAAEAAHRRARPQHIIRGFCSMHMGEGLMWWVEAFQRRVAWRRRQVALMERCRSRRIAEAIMTWRRFSRQCVEERRVRKELERYLTEMAEDKCVYRMDLTVLCGGFIEEHHVAVSTLIGGRLDVFLSRAADTFVLDRNGRVALKEYADLCDVSDESSAPAEPSTRTHPQTQTTASATLTAPSLPSPHMTTTSGADAAPPSSHPMPSSHSRSTDGSSCFDSEVDEALMRQSAGQPGGAEETVRTMAADGEKCDGDGQAPALPEATSSSSTTVLPQPHTQKPSSSQADDVTVPTPTHTQGAPDQPAPFPSLDQQPDPPHTHTSTTPTSTHQHQHQHQQYPHDVTVTWWRPVQQPQQQPVAVPVAGASCVRRVGEAKVAEGVYSELHLKISSQSFNLRVAQNVKALVEGFESDSWLNLESISKSGAANNGTAVGWEIVEYDPIANTEGLPTKSFDTWYPPLCRVLGGMVTMLLPPEHVTELYILPNAVTFTYKGMLSVSVNAAPVFETHGELMQCLGESPSRVREYLHTAFTPYRYLVSSLEICVSQVHELDQWEVVSATAGGKSCRIATATTAKRCLTDFESTTLPGTAKLTDGTHMEMDDTATDRTVAHMLRDLLQHHQRATWRVGDGPQMDGLSLLFCYRYGSTIEDALRLVGSEYGGFGEFIRSRDELRLVNNTVWLASESESDVNGGGGEDGGVSCQLTPEEERIVRKDLQRYLTEMAKDHCVYRMDHTALCGGFIEEHKIAVSTLIGGRLDVFLSRAADTFVLDRNGRVALKKYADPCGVSEEALAPAEPSTRSHTPTQTTASATLTAPSLPSPHMTTTSGADAAPPSSHPMPSSHSRTMAADGEKCDGDGQAPALPEATSSSSTTVLPQPHTQKPSSSQADDVTVPTPTHTQGAPDQPAPFLSLDQQPHRPHTHTSTTPTPGPQHQHHQQLQTDALTAIIFLYELLDSTGTELLDCLVREAVHTPPCPACPPEPSTCGCTPSPSSRQLNPNAAPFYRGSFIQPPLSPPPPSPASLKLRLAAYSRAKRRQGGEGNEDALFMAPRHGAFGVADGVSGVMKSFKFSARDLAQDLMARCWWLSGIDHRISTRQADNRAMATLTKAWYGAERRGPLGSTTATVAALMQRGHELRIELATFGDSVAFVIRSTERSTVVIAELTPMQRPNRTNCPYQLSRLPASVGADETNIIVDPTPEDLVARPPCAPGFFIDKATEERSPLGVQCCTAAVQEGDIVIAATDGVFDNITMDDVLDIIKEHDRNDANAIAQTIGSAAYSRSLGGRGKKDDVTVVVGVVCGGAVTEADEEACIA</sequence>
<feature type="compositionally biased region" description="Low complexity" evidence="1">
    <location>
        <begin position="802"/>
        <end position="820"/>
    </location>
</feature>
<dbReference type="InParanoid" id="A0A0G4EQJ8"/>
<dbReference type="OrthoDB" id="60843at2759"/>